<proteinExistence type="predicted"/>
<organism evidence="1 2">
    <name type="scientific">Gigaspora margarita</name>
    <dbReference type="NCBI Taxonomy" id="4874"/>
    <lineage>
        <taxon>Eukaryota</taxon>
        <taxon>Fungi</taxon>
        <taxon>Fungi incertae sedis</taxon>
        <taxon>Mucoromycota</taxon>
        <taxon>Glomeromycotina</taxon>
        <taxon>Glomeromycetes</taxon>
        <taxon>Diversisporales</taxon>
        <taxon>Gigasporaceae</taxon>
        <taxon>Gigaspora</taxon>
    </lineage>
</organism>
<keyword evidence="2" id="KW-1185">Reference proteome</keyword>
<feature type="non-terminal residue" evidence="1">
    <location>
        <position position="65"/>
    </location>
</feature>
<accession>A0ABN7WE15</accession>
<dbReference type="EMBL" id="CAJVQB010040373">
    <property type="protein sequence ID" value="CAG8828334.1"/>
    <property type="molecule type" value="Genomic_DNA"/>
</dbReference>
<evidence type="ECO:0000313" key="1">
    <source>
        <dbReference type="EMBL" id="CAG8828334.1"/>
    </source>
</evidence>
<evidence type="ECO:0000313" key="2">
    <source>
        <dbReference type="Proteomes" id="UP000789901"/>
    </source>
</evidence>
<reference evidence="1 2" key="1">
    <citation type="submission" date="2021-06" db="EMBL/GenBank/DDBJ databases">
        <authorList>
            <person name="Kallberg Y."/>
            <person name="Tangrot J."/>
            <person name="Rosling A."/>
        </authorList>
    </citation>
    <scope>NUCLEOTIDE SEQUENCE [LARGE SCALE GENOMIC DNA]</scope>
    <source>
        <strain evidence="1 2">120-4 pot B 10/14</strain>
    </source>
</reference>
<name>A0ABN7WE15_GIGMA</name>
<gene>
    <name evidence="1" type="ORF">GMARGA_LOCUS29667</name>
</gene>
<sequence>MLHDNQKFPIACLLYLWNLSMKFKVPSTQYSTFARPPTLILRTSDRLKNLEFEENEYHLERDLRA</sequence>
<comment type="caution">
    <text evidence="1">The sequence shown here is derived from an EMBL/GenBank/DDBJ whole genome shotgun (WGS) entry which is preliminary data.</text>
</comment>
<dbReference type="Proteomes" id="UP000789901">
    <property type="component" value="Unassembled WGS sequence"/>
</dbReference>
<protein>
    <submittedName>
        <fullName evidence="1">37488_t:CDS:1</fullName>
    </submittedName>
</protein>